<dbReference type="Proteomes" id="UP000485058">
    <property type="component" value="Unassembled WGS sequence"/>
</dbReference>
<organism evidence="1 2">
    <name type="scientific">Haematococcus lacustris</name>
    <name type="common">Green alga</name>
    <name type="synonym">Haematococcus pluvialis</name>
    <dbReference type="NCBI Taxonomy" id="44745"/>
    <lineage>
        <taxon>Eukaryota</taxon>
        <taxon>Viridiplantae</taxon>
        <taxon>Chlorophyta</taxon>
        <taxon>core chlorophytes</taxon>
        <taxon>Chlorophyceae</taxon>
        <taxon>CS clade</taxon>
        <taxon>Chlamydomonadales</taxon>
        <taxon>Haematococcaceae</taxon>
        <taxon>Haematococcus</taxon>
    </lineage>
</organism>
<protein>
    <submittedName>
        <fullName evidence="1">Uncharacterized protein</fullName>
    </submittedName>
</protein>
<sequence>MRTAGMLPADITSEEKFRSGVAGPKDSEVANRWNAFLPNLATVRPNVGQKFAQVVHTDGVTISLMFIRPKPAEPPDKLPCMGKEEGAVNPLAYLHADWLGCDPGKTNMATVAHEERYPSGAVKSVWQRSLTAGQYYRQSGITEHAKESKAWMAGIKPQQDELSQVTNYTASLQRYREYADTTLVTWPARWAELSKARWSNARFRLYGGKQRTVAKFWAETVKGAKVRCNSAATGRPLALAYGAAGFSGSGSIGSKGVPVKQMQREACKQFPGRVVLVHEFRTSRVSSARTNVVAGQAESFRLYMAWLNTWFGEERSYM</sequence>
<evidence type="ECO:0000313" key="2">
    <source>
        <dbReference type="Proteomes" id="UP000485058"/>
    </source>
</evidence>
<reference evidence="1 2" key="1">
    <citation type="submission" date="2020-02" db="EMBL/GenBank/DDBJ databases">
        <title>Draft genome sequence of Haematococcus lacustris strain NIES-144.</title>
        <authorList>
            <person name="Morimoto D."/>
            <person name="Nakagawa S."/>
            <person name="Yoshida T."/>
            <person name="Sawayama S."/>
        </authorList>
    </citation>
    <scope>NUCLEOTIDE SEQUENCE [LARGE SCALE GENOMIC DNA]</scope>
    <source>
        <strain evidence="1 2">NIES-144</strain>
    </source>
</reference>
<dbReference type="EMBL" id="BLLF01003148">
    <property type="protein sequence ID" value="GFH26499.1"/>
    <property type="molecule type" value="Genomic_DNA"/>
</dbReference>
<name>A0A6A0A1N6_HAELA</name>
<gene>
    <name evidence="1" type="ORF">HaLaN_24661</name>
</gene>
<evidence type="ECO:0000313" key="1">
    <source>
        <dbReference type="EMBL" id="GFH26499.1"/>
    </source>
</evidence>
<dbReference type="AlphaFoldDB" id="A0A6A0A1N6"/>
<keyword evidence="2" id="KW-1185">Reference proteome</keyword>
<comment type="caution">
    <text evidence="1">The sequence shown here is derived from an EMBL/GenBank/DDBJ whole genome shotgun (WGS) entry which is preliminary data.</text>
</comment>
<proteinExistence type="predicted"/>
<accession>A0A6A0A1N6</accession>